<feature type="domain" description="Fibronectin type-III" evidence="12">
    <location>
        <begin position="1551"/>
        <end position="1645"/>
    </location>
</feature>
<evidence type="ECO:0000259" key="11">
    <source>
        <dbReference type="PROSITE" id="PS50835"/>
    </source>
</evidence>
<sequence>MLCQSKYPPQSFSAEPVAGSANAEGSTKILTCRVFSNPAPVYRWLKDDQFITSESYDNTYKVVSLRRQDAGVYRCLASNELGSILSSPAYVEVAYLDNITNQAPYQEIKMNQSSYYVIQLPPINSVPELTITWFRNSTVLNNEGLRNQVTLNQSLVLLGQEMSDSGSLYKASALNGITGKVVETSIYNVTIIGQDNLPLYISPVIVVPMKDASVKRGDTKISFECIASAKPMDNIQTIWYKVNGSNRIPIVNNQDKYILSHIKNRTLTIKVPDNDDAGIYECEVSLMQNDQQITGTRKALDRATLFVSVNPLITTQFPNDISKDFGDRVVIPCRAIGPPQPTIHWHFNGLEIQNDSNRYTIDSNGTLTVERLDVQNAGMYQCFARNDAGDAYKSVWLKVNRAPPQLKNPPQNVTVIEGTDARFPCETTGAPVPVTTWFKVVNDLAVQIKSEGRFQIQYLGELLITTTQPEDSGIYRCIAVNIVGNISAQAYLQVYVKTEINRPPQDLTVIKGRSAALQCGVSHDPQILVTWHWYYNKASQDAGVFTEIISDDRRYISSDGTLTINGIYNEDIGTYQCQVQSIGGNDSRTVRLVVIELPQKPAITNVEVHPINQTAAVVSFVPYYDGNSPILHFNVQFMEVTGTEIDTGSWVTFPLNINPENRSVMVTDLRPARFYQFRVSATNVVGEGVSSDPKPTPPLEMPQQPPSSPPRFFSGGPQTNTSIRLSWQAPPEDSQNGPLLGYTIRYKLKSYASNPFAYANVTQSAQLSYELKGLAYFEYYELQIAAYNGKGTGVFSESITVRTLEGHPTASPENVTVEATNSTSIRVKWTPPNQQFINGINQGYKVEAKRTEVIQTEIVAIVSPNPTNPTGLQTTQLTNLKKFTQYTITVLCYTSQGEGPKSAPRVIRTDEDFPGRVDSLTFQDIRDTSLKVIWTPPSEINGILTGYVLRYEKKNDSSTMRVVDLPQSNLSFTIYNLSPMTKYSIYVQAKTSKGSGENRSADIESGVPPELPQPPRDLAFSNIQARSVLVQFYPGYDGKTSITRWIVQALEGSDTAWKEIYQVSDPDARSILVYNLRPFTNYRLRLIAENIVGQSGSSDPTGLFQTLQDAPSVPPGNVTVRALNATAIRVSWTPLSEIAWNGVPRGYRIYYKLKDSLDNFRIITLEGLNTDSNIIDKLEEWMEYEVKMVAYNDVGNSSFSPITVERTRESVPSSGPSNVQAVAKSSTSVNVTWGDVPLLDTNGMIKGYKVQYRSDEENISPVQQTIAGNETKFGLVQNLRKFVTYEIQVLAYTSIGDGVLSFPEVKVQTHADVPGPPVIIWFPEVTYNQARIVWESPVEPNGIITNYMVSYREKYNTSQWTNSPALTPSIREYTVTNLKRETYYIFNVTAKTLQGWGETASVEVYTMIDRSYLRPNTIYVFRVAATNDIGTSAFSVQSEEVKTLSDKPEGAPRNVIVKPLSTTSVNVTWQQPPTSTWNGDLLGYYVVYRIAEPSSPVNQELVTYPKQEKVLAGLVKKVNYEFRIIAFNIEGDGPSSVPVTIFVGEAAPSAPPINIRSTSLNSSEIIIQWDPPPPETQNGDLTGYKVFFWEASASENTAVQIIVRELQVTLRQLKIYTGYSFTILAYNLAGEGPKSQILYQQTREGLPSRPVKIEFWNVTYTSLDITWLAPQQPNGQIQEYVLSYVQNQLDGPTKIVNQRVRGDVNTLNISDLEKETTYTFSVRAKTLVGEGPDVNKTVKTGPQNGSAGAPFKPSIASDDKTLTIKWKQGSSGFTPVYSFIIQEKNDRDKPEWFTSREVSSEQTSVDVALSELADGVNYQYRIIAMNSIGISEPSPASDPFKKPPKEETPFHYEWWFLVIVALAGLIIILTIISLLCLLNRRKTAKKKKASASLAASQLRQPGPTTESEDGGFSSMEMSRPSGTGRQNFARIGNGSSKTIYARPPPRPSPASVVYSDDDDSVSKPPIPDDDDDDGENSSVTTTGKPSVADSNEPSDDESDVDSEPLPPPPPPLPSVPPSSSPPPPPFMNLNAYNNTTPYDNNRKNNGWRPPQPNTSFNAYQYTDSEAESSHYAFSLNGGQVVMNNRAGSRAPLPGYSSFV</sequence>
<reference evidence="13 14" key="1">
    <citation type="submission" date="2024-11" db="EMBL/GenBank/DDBJ databases">
        <title>Chromosome-level genome assembly of the freshwater bivalve Anodonta woodiana.</title>
        <authorList>
            <person name="Chen X."/>
        </authorList>
    </citation>
    <scope>NUCLEOTIDE SEQUENCE [LARGE SCALE GENOMIC DNA]</scope>
    <source>
        <strain evidence="13">MN2024</strain>
        <tissue evidence="13">Gills</tissue>
    </source>
</reference>
<dbReference type="PROSITE" id="PS50853">
    <property type="entry name" value="FN3"/>
    <property type="match status" value="12"/>
</dbReference>
<feature type="domain" description="Fibronectin type-III" evidence="12">
    <location>
        <begin position="1747"/>
        <end position="1845"/>
    </location>
</feature>
<keyword evidence="6 10" id="KW-0472">Membrane</keyword>
<dbReference type="InterPro" id="IPR007110">
    <property type="entry name" value="Ig-like_dom"/>
</dbReference>
<dbReference type="FunFam" id="2.60.40.10:FF:000360">
    <property type="entry name" value="Sidekick cell adhesion molecule 2"/>
    <property type="match status" value="1"/>
</dbReference>
<dbReference type="Pfam" id="PF07679">
    <property type="entry name" value="I-set"/>
    <property type="match status" value="3"/>
</dbReference>
<dbReference type="PROSITE" id="PS50835">
    <property type="entry name" value="IG_LIKE"/>
    <property type="match status" value="5"/>
</dbReference>
<accession>A0ABD3WRR5</accession>
<keyword evidence="8" id="KW-0393">Immunoglobulin domain</keyword>
<keyword evidence="5 10" id="KW-1133">Transmembrane helix</keyword>
<dbReference type="InterPro" id="IPR036116">
    <property type="entry name" value="FN3_sf"/>
</dbReference>
<keyword evidence="7" id="KW-1015">Disulfide bond</keyword>
<dbReference type="CDD" id="cd00063">
    <property type="entry name" value="FN3"/>
    <property type="match status" value="12"/>
</dbReference>
<keyword evidence="3" id="KW-0732">Signal</keyword>
<name>A0ABD3WRR5_SINWO</name>
<keyword evidence="2 10" id="KW-0812">Transmembrane</keyword>
<gene>
    <name evidence="13" type="ORF">ACJMK2_033400</name>
</gene>
<evidence type="ECO:0000313" key="13">
    <source>
        <dbReference type="EMBL" id="KAL3875453.1"/>
    </source>
</evidence>
<feature type="domain" description="Ig-like" evidence="11">
    <location>
        <begin position="498"/>
        <end position="591"/>
    </location>
</feature>
<evidence type="ECO:0000256" key="8">
    <source>
        <dbReference type="ARBA" id="ARBA00023319"/>
    </source>
</evidence>
<protein>
    <recommendedName>
        <fullName evidence="15">Sidekick</fullName>
    </recommendedName>
</protein>
<dbReference type="PRINTS" id="PR00014">
    <property type="entry name" value="FNTYPEIII"/>
</dbReference>
<feature type="domain" description="Fibronectin type-III" evidence="12">
    <location>
        <begin position="1316"/>
        <end position="1411"/>
    </location>
</feature>
<dbReference type="InterPro" id="IPR013098">
    <property type="entry name" value="Ig_I-set"/>
</dbReference>
<evidence type="ECO:0000256" key="4">
    <source>
        <dbReference type="ARBA" id="ARBA00022737"/>
    </source>
</evidence>
<feature type="domain" description="Ig-like" evidence="11">
    <location>
        <begin position="311"/>
        <end position="400"/>
    </location>
</feature>
<dbReference type="FunFam" id="2.60.40.10:FF:000032">
    <property type="entry name" value="palladin isoform X1"/>
    <property type="match status" value="2"/>
</dbReference>
<dbReference type="InterPro" id="IPR036179">
    <property type="entry name" value="Ig-like_dom_sf"/>
</dbReference>
<evidence type="ECO:0000256" key="1">
    <source>
        <dbReference type="ARBA" id="ARBA00004370"/>
    </source>
</evidence>
<feature type="domain" description="Ig-like" evidence="11">
    <location>
        <begin position="203"/>
        <end position="294"/>
    </location>
</feature>
<evidence type="ECO:0000256" key="3">
    <source>
        <dbReference type="ARBA" id="ARBA00022729"/>
    </source>
</evidence>
<dbReference type="Gene3D" id="2.60.40.10">
    <property type="entry name" value="Immunoglobulins"/>
    <property type="match status" value="18"/>
</dbReference>
<dbReference type="Pfam" id="PF00041">
    <property type="entry name" value="fn3"/>
    <property type="match status" value="11"/>
</dbReference>
<dbReference type="SMART" id="SM00408">
    <property type="entry name" value="IGc2"/>
    <property type="match status" value="5"/>
</dbReference>
<dbReference type="FunFam" id="2.60.40.10:FF:000093">
    <property type="entry name" value="Down syndrome cell adhesion molecule, isoform B"/>
    <property type="match status" value="1"/>
</dbReference>
<evidence type="ECO:0000256" key="2">
    <source>
        <dbReference type="ARBA" id="ARBA00022692"/>
    </source>
</evidence>
<feature type="domain" description="Fibronectin type-III" evidence="12">
    <location>
        <begin position="811"/>
        <end position="912"/>
    </location>
</feature>
<dbReference type="FunFam" id="2.60.40.10:FF:000120">
    <property type="entry name" value="Down syndrome cell adhesion molecule like 1"/>
    <property type="match status" value="1"/>
</dbReference>
<evidence type="ECO:0000256" key="10">
    <source>
        <dbReference type="SAM" id="Phobius"/>
    </source>
</evidence>
<evidence type="ECO:0008006" key="15">
    <source>
        <dbReference type="Google" id="ProtNLM"/>
    </source>
</evidence>
<evidence type="ECO:0000256" key="6">
    <source>
        <dbReference type="ARBA" id="ARBA00023136"/>
    </source>
</evidence>
<feature type="compositionally biased region" description="Pro residues" evidence="9">
    <location>
        <begin position="694"/>
        <end position="709"/>
    </location>
</feature>
<comment type="subcellular location">
    <subcellularLocation>
        <location evidence="1">Membrane</location>
    </subcellularLocation>
</comment>
<dbReference type="Pfam" id="PF13927">
    <property type="entry name" value="Ig_3"/>
    <property type="match status" value="2"/>
</dbReference>
<feature type="compositionally biased region" description="Pro residues" evidence="9">
    <location>
        <begin position="2004"/>
        <end position="2026"/>
    </location>
</feature>
<evidence type="ECO:0000259" key="12">
    <source>
        <dbReference type="PROSITE" id="PS50853"/>
    </source>
</evidence>
<evidence type="ECO:0000256" key="9">
    <source>
        <dbReference type="SAM" id="MobiDB-lite"/>
    </source>
</evidence>
<dbReference type="CDD" id="cd00096">
    <property type="entry name" value="Ig"/>
    <property type="match status" value="1"/>
</dbReference>
<proteinExistence type="predicted"/>
<dbReference type="GO" id="GO:0016020">
    <property type="term" value="C:membrane"/>
    <property type="evidence" value="ECO:0007669"/>
    <property type="project" value="UniProtKB-SubCell"/>
</dbReference>
<feature type="compositionally biased region" description="Polar residues" evidence="9">
    <location>
        <begin position="2030"/>
        <end position="2039"/>
    </location>
</feature>
<feature type="domain" description="Fibronectin type-III" evidence="12">
    <location>
        <begin position="602"/>
        <end position="704"/>
    </location>
</feature>
<dbReference type="InterPro" id="IPR013106">
    <property type="entry name" value="Ig_V-set"/>
</dbReference>
<feature type="domain" description="Ig-like" evidence="11">
    <location>
        <begin position="9"/>
        <end position="92"/>
    </location>
</feature>
<dbReference type="SMART" id="SM00406">
    <property type="entry name" value="IGv"/>
    <property type="match status" value="2"/>
</dbReference>
<feature type="domain" description="Fibronectin type-III" evidence="12">
    <location>
        <begin position="1649"/>
        <end position="1744"/>
    </location>
</feature>
<dbReference type="SUPFAM" id="SSF48726">
    <property type="entry name" value="Immunoglobulin"/>
    <property type="match status" value="5"/>
</dbReference>
<keyword evidence="14" id="KW-1185">Reference proteome</keyword>
<dbReference type="InterPro" id="IPR003599">
    <property type="entry name" value="Ig_sub"/>
</dbReference>
<feature type="region of interest" description="Disordered" evidence="9">
    <location>
        <begin position="686"/>
        <end position="715"/>
    </location>
</feature>
<feature type="domain" description="Fibronectin type-III" evidence="12">
    <location>
        <begin position="1215"/>
        <end position="1312"/>
    </location>
</feature>
<feature type="compositionally biased region" description="Polar residues" evidence="9">
    <location>
        <begin position="1980"/>
        <end position="1991"/>
    </location>
</feature>
<dbReference type="PANTHER" id="PTHR44170">
    <property type="entry name" value="PROTEIN SIDEKICK"/>
    <property type="match status" value="1"/>
</dbReference>
<feature type="domain" description="Fibronectin type-III" evidence="12">
    <location>
        <begin position="1014"/>
        <end position="1109"/>
    </location>
</feature>
<evidence type="ECO:0000256" key="5">
    <source>
        <dbReference type="ARBA" id="ARBA00022989"/>
    </source>
</evidence>
<dbReference type="SMART" id="SM00409">
    <property type="entry name" value="IG"/>
    <property type="match status" value="6"/>
</dbReference>
<feature type="domain" description="Fibronectin type-III" evidence="12">
    <location>
        <begin position="709"/>
        <end position="806"/>
    </location>
</feature>
<evidence type="ECO:0000256" key="7">
    <source>
        <dbReference type="ARBA" id="ARBA00023157"/>
    </source>
</evidence>
<comment type="caution">
    <text evidence="13">The sequence shown here is derived from an EMBL/GenBank/DDBJ whole genome shotgun (WGS) entry which is preliminary data.</text>
</comment>
<keyword evidence="4" id="KW-0677">Repeat</keyword>
<organism evidence="13 14">
    <name type="scientific">Sinanodonta woodiana</name>
    <name type="common">Chinese pond mussel</name>
    <name type="synonym">Anodonta woodiana</name>
    <dbReference type="NCBI Taxonomy" id="1069815"/>
    <lineage>
        <taxon>Eukaryota</taxon>
        <taxon>Metazoa</taxon>
        <taxon>Spiralia</taxon>
        <taxon>Lophotrochozoa</taxon>
        <taxon>Mollusca</taxon>
        <taxon>Bivalvia</taxon>
        <taxon>Autobranchia</taxon>
        <taxon>Heteroconchia</taxon>
        <taxon>Palaeoheterodonta</taxon>
        <taxon>Unionida</taxon>
        <taxon>Unionoidea</taxon>
        <taxon>Unionidae</taxon>
        <taxon>Unioninae</taxon>
        <taxon>Sinanodonta</taxon>
    </lineage>
</organism>
<dbReference type="FunFam" id="2.60.40.10:FF:000209">
    <property type="entry name" value="Sidekick cell adhesion molecule 2"/>
    <property type="match status" value="1"/>
</dbReference>
<dbReference type="PANTHER" id="PTHR44170:SF49">
    <property type="entry name" value="PROTEIN SIDEKICK-1 ISOFORM X1"/>
    <property type="match status" value="1"/>
</dbReference>
<dbReference type="FunFam" id="2.60.40.10:FF:000028">
    <property type="entry name" value="Neuronal cell adhesion molecule"/>
    <property type="match status" value="3"/>
</dbReference>
<feature type="domain" description="Fibronectin type-III" evidence="12">
    <location>
        <begin position="1114"/>
        <end position="1210"/>
    </location>
</feature>
<feature type="transmembrane region" description="Helical" evidence="10">
    <location>
        <begin position="1854"/>
        <end position="1878"/>
    </location>
</feature>
<dbReference type="SUPFAM" id="SSF49265">
    <property type="entry name" value="Fibronectin type III"/>
    <property type="match status" value="7"/>
</dbReference>
<dbReference type="InterPro" id="IPR003961">
    <property type="entry name" value="FN3_dom"/>
</dbReference>
<dbReference type="EMBL" id="JBJQND010000005">
    <property type="protein sequence ID" value="KAL3875453.1"/>
    <property type="molecule type" value="Genomic_DNA"/>
</dbReference>
<feature type="region of interest" description="Disordered" evidence="9">
    <location>
        <begin position="1890"/>
        <end position="2058"/>
    </location>
</feature>
<feature type="region of interest" description="Disordered" evidence="9">
    <location>
        <begin position="1733"/>
        <end position="1753"/>
    </location>
</feature>
<dbReference type="Proteomes" id="UP001634394">
    <property type="component" value="Unassembled WGS sequence"/>
</dbReference>
<evidence type="ECO:0000313" key="14">
    <source>
        <dbReference type="Proteomes" id="UP001634394"/>
    </source>
</evidence>
<feature type="compositionally biased region" description="Acidic residues" evidence="9">
    <location>
        <begin position="1992"/>
        <end position="2002"/>
    </location>
</feature>
<dbReference type="SMART" id="SM00060">
    <property type="entry name" value="FN3"/>
    <property type="match status" value="12"/>
</dbReference>
<feature type="compositionally biased region" description="Polar residues" evidence="9">
    <location>
        <begin position="1737"/>
        <end position="1746"/>
    </location>
</feature>
<feature type="domain" description="Ig-like" evidence="11">
    <location>
        <begin position="404"/>
        <end position="493"/>
    </location>
</feature>
<dbReference type="InterPro" id="IPR013783">
    <property type="entry name" value="Ig-like_fold"/>
</dbReference>
<feature type="domain" description="Fibronectin type-III" evidence="12">
    <location>
        <begin position="1451"/>
        <end position="1546"/>
    </location>
</feature>
<dbReference type="InterPro" id="IPR003598">
    <property type="entry name" value="Ig_sub2"/>
</dbReference>
<feature type="domain" description="Fibronectin type-III" evidence="12">
    <location>
        <begin position="916"/>
        <end position="1010"/>
    </location>
</feature>